<dbReference type="GO" id="GO:0014029">
    <property type="term" value="P:neural crest formation"/>
    <property type="evidence" value="ECO:0007669"/>
    <property type="project" value="Ensembl"/>
</dbReference>
<dbReference type="InterPro" id="IPR011992">
    <property type="entry name" value="EF-hand-dom_pair"/>
</dbReference>
<dbReference type="PROSITE" id="PS50222">
    <property type="entry name" value="EF_HAND_2"/>
    <property type="match status" value="2"/>
</dbReference>
<dbReference type="InParanoid" id="F7BS56"/>
<dbReference type="Pfam" id="PF13499">
    <property type="entry name" value="EF-hand_7"/>
    <property type="match status" value="2"/>
</dbReference>
<dbReference type="eggNOG" id="KOG0037">
    <property type="taxonomic scope" value="Eukaryota"/>
</dbReference>
<evidence type="ECO:0000256" key="7">
    <source>
        <dbReference type="ARBA" id="ARBA00023136"/>
    </source>
</evidence>
<dbReference type="Ensembl" id="ENSMODT00000022305.3">
    <property type="protein sequence ID" value="ENSMODP00000021921.3"/>
    <property type="gene ID" value="ENSMODG00000017573.3"/>
</dbReference>
<comment type="subcellular location">
    <subcellularLocation>
        <location evidence="9">Cytoplasmic vesicle</location>
        <location evidence="9">COPII-coated vesicle membrane</location>
        <topology evidence="9">Peripheral membrane protein</topology>
    </subcellularLocation>
    <subcellularLocation>
        <location evidence="1">Endoplasmic reticulum</location>
    </subcellularLocation>
</comment>
<evidence type="ECO:0000256" key="2">
    <source>
        <dbReference type="ARBA" id="ARBA00022490"/>
    </source>
</evidence>
<evidence type="ECO:0000256" key="9">
    <source>
        <dbReference type="ARBA" id="ARBA00037873"/>
    </source>
</evidence>
<feature type="domain" description="EF-hand" evidence="15">
    <location>
        <begin position="264"/>
        <end position="299"/>
    </location>
</feature>
<dbReference type="GO" id="GO:0005509">
    <property type="term" value="F:calcium ion binding"/>
    <property type="evidence" value="ECO:0007669"/>
    <property type="project" value="InterPro"/>
</dbReference>
<reference evidence="16" key="2">
    <citation type="submission" date="2025-08" db="UniProtKB">
        <authorList>
            <consortium name="Ensembl"/>
        </authorList>
    </citation>
    <scope>IDENTIFICATION</scope>
</reference>
<proteinExistence type="predicted"/>
<organism evidence="16 17">
    <name type="scientific">Monodelphis domestica</name>
    <name type="common">Gray short-tailed opossum</name>
    <dbReference type="NCBI Taxonomy" id="13616"/>
    <lineage>
        <taxon>Eukaryota</taxon>
        <taxon>Metazoa</taxon>
        <taxon>Chordata</taxon>
        <taxon>Craniata</taxon>
        <taxon>Vertebrata</taxon>
        <taxon>Euteleostomi</taxon>
        <taxon>Mammalia</taxon>
        <taxon>Metatheria</taxon>
        <taxon>Didelphimorphia</taxon>
        <taxon>Didelphidae</taxon>
        <taxon>Monodelphis</taxon>
    </lineage>
</organism>
<evidence type="ECO:0000256" key="5">
    <source>
        <dbReference type="ARBA" id="ARBA00022824"/>
    </source>
</evidence>
<dbReference type="GO" id="GO:0005783">
    <property type="term" value="C:endoplasmic reticulum"/>
    <property type="evidence" value="ECO:0007669"/>
    <property type="project" value="UniProtKB-SubCell"/>
</dbReference>
<evidence type="ECO:0000256" key="12">
    <source>
        <dbReference type="ARBA" id="ARBA00042606"/>
    </source>
</evidence>
<dbReference type="GO" id="GO:0051592">
    <property type="term" value="P:response to calcium ion"/>
    <property type="evidence" value="ECO:0007669"/>
    <property type="project" value="Ensembl"/>
</dbReference>
<dbReference type="Gene3D" id="1.10.238.10">
    <property type="entry name" value="EF-hand"/>
    <property type="match status" value="1"/>
</dbReference>
<evidence type="ECO:0000256" key="1">
    <source>
        <dbReference type="ARBA" id="ARBA00004240"/>
    </source>
</evidence>
<gene>
    <name evidence="16" type="primary">PEF1</name>
</gene>
<keyword evidence="7" id="KW-0472">Membrane</keyword>
<dbReference type="GO" id="GO:0031463">
    <property type="term" value="C:Cul3-RING ubiquitin ligase complex"/>
    <property type="evidence" value="ECO:0007669"/>
    <property type="project" value="Ensembl"/>
</dbReference>
<name>F7BS56_MONDO</name>
<dbReference type="SUPFAM" id="SSF47473">
    <property type="entry name" value="EF-hand"/>
    <property type="match status" value="1"/>
</dbReference>
<keyword evidence="2" id="KW-0963">Cytoplasm</keyword>
<feature type="compositionally biased region" description="Low complexity" evidence="14">
    <location>
        <begin position="144"/>
        <end position="157"/>
    </location>
</feature>
<dbReference type="FunFam" id="1.10.238.10:FF:000139">
    <property type="entry name" value="Peflin isoform 1"/>
    <property type="match status" value="1"/>
</dbReference>
<dbReference type="AlphaFoldDB" id="F7BS56"/>
<dbReference type="FunCoup" id="F7BS56">
    <property type="interactions" value="744"/>
</dbReference>
<feature type="region of interest" description="Disordered" evidence="14">
    <location>
        <begin position="86"/>
        <end position="196"/>
    </location>
</feature>
<reference evidence="16" key="3">
    <citation type="submission" date="2025-09" db="UniProtKB">
        <authorList>
            <consortium name="Ensembl"/>
        </authorList>
    </citation>
    <scope>IDENTIFICATION</scope>
</reference>
<dbReference type="GO" id="GO:0048208">
    <property type="term" value="P:COPII vesicle coating"/>
    <property type="evidence" value="ECO:0000318"/>
    <property type="project" value="GO_Central"/>
</dbReference>
<dbReference type="GO" id="GO:0014032">
    <property type="term" value="P:neural crest cell development"/>
    <property type="evidence" value="ECO:0007669"/>
    <property type="project" value="Ensembl"/>
</dbReference>
<reference evidence="16 17" key="1">
    <citation type="journal article" date="2007" name="Nature">
        <title>Genome of the marsupial Monodelphis domestica reveals innovation in non-coding sequences.</title>
        <authorList>
            <person name="Mikkelsen T.S."/>
            <person name="Wakefield M.J."/>
            <person name="Aken B."/>
            <person name="Amemiya C.T."/>
            <person name="Chang J.L."/>
            <person name="Duke S."/>
            <person name="Garber M."/>
            <person name="Gentles A.J."/>
            <person name="Goodstadt L."/>
            <person name="Heger A."/>
            <person name="Jurka J."/>
            <person name="Kamal M."/>
            <person name="Mauceli E."/>
            <person name="Searle S.M."/>
            <person name="Sharpe T."/>
            <person name="Baker M.L."/>
            <person name="Batzer M.A."/>
            <person name="Benos P.V."/>
            <person name="Belov K."/>
            <person name="Clamp M."/>
            <person name="Cook A."/>
            <person name="Cuff J."/>
            <person name="Das R."/>
            <person name="Davidow L."/>
            <person name="Deakin J.E."/>
            <person name="Fazzari M.J."/>
            <person name="Glass J.L."/>
            <person name="Grabherr M."/>
            <person name="Greally J.M."/>
            <person name="Gu W."/>
            <person name="Hore T.A."/>
            <person name="Huttley G.A."/>
            <person name="Kleber M."/>
            <person name="Jirtle R.L."/>
            <person name="Koina E."/>
            <person name="Lee J.T."/>
            <person name="Mahony S."/>
            <person name="Marra M.A."/>
            <person name="Miller R.D."/>
            <person name="Nicholls R.D."/>
            <person name="Oda M."/>
            <person name="Papenfuss A.T."/>
            <person name="Parra Z.E."/>
            <person name="Pollock D.D."/>
            <person name="Ray D.A."/>
            <person name="Schein J.E."/>
            <person name="Speed T.P."/>
            <person name="Thompson K."/>
            <person name="VandeBerg J.L."/>
            <person name="Wade C.M."/>
            <person name="Walker J.A."/>
            <person name="Waters P.D."/>
            <person name="Webber C."/>
            <person name="Weidman J.R."/>
            <person name="Xie X."/>
            <person name="Zody M.C."/>
            <person name="Baldwin J."/>
            <person name="Abdouelleil A."/>
            <person name="Abdulkadir J."/>
            <person name="Abebe A."/>
            <person name="Abera B."/>
            <person name="Abreu J."/>
            <person name="Acer S.C."/>
            <person name="Aftuck L."/>
            <person name="Alexander A."/>
            <person name="An P."/>
            <person name="Anderson E."/>
            <person name="Anderson S."/>
            <person name="Arachi H."/>
            <person name="Azer M."/>
            <person name="Bachantsang P."/>
            <person name="Barry A."/>
            <person name="Bayul T."/>
            <person name="Berlin A."/>
            <person name="Bessette D."/>
            <person name="Bloom T."/>
            <person name="Bloom T."/>
            <person name="Boguslavskiy L."/>
            <person name="Bonnet C."/>
            <person name="Boukhgalter B."/>
            <person name="Bourzgui I."/>
            <person name="Brown A."/>
            <person name="Cahill P."/>
            <person name="Channer S."/>
            <person name="Cheshatsang Y."/>
            <person name="Chuda L."/>
            <person name="Citroen M."/>
            <person name="Collymore A."/>
            <person name="Cooke P."/>
            <person name="Costello M."/>
            <person name="D'Aco K."/>
            <person name="Daza R."/>
            <person name="De Haan G."/>
            <person name="DeGray S."/>
            <person name="DeMaso C."/>
            <person name="Dhargay N."/>
            <person name="Dooley K."/>
            <person name="Dooley E."/>
            <person name="Doricent M."/>
            <person name="Dorje P."/>
            <person name="Dorjee K."/>
            <person name="Dupes A."/>
            <person name="Elong R."/>
            <person name="Falk J."/>
            <person name="Farina A."/>
            <person name="Faro S."/>
            <person name="Ferguson D."/>
            <person name="Fisher S."/>
            <person name="Foley C.D."/>
            <person name="Franke A."/>
            <person name="Friedrich D."/>
            <person name="Gadbois L."/>
            <person name="Gearin G."/>
            <person name="Gearin C.R."/>
            <person name="Giannoukos G."/>
            <person name="Goode T."/>
            <person name="Graham J."/>
            <person name="Grandbois E."/>
            <person name="Grewal S."/>
            <person name="Gyaltsen K."/>
            <person name="Hafez N."/>
            <person name="Hagos B."/>
            <person name="Hall J."/>
            <person name="Henson C."/>
            <person name="Hollinger A."/>
            <person name="Honan T."/>
            <person name="Huard M.D."/>
            <person name="Hughes L."/>
            <person name="Hurhula B."/>
            <person name="Husby M.E."/>
            <person name="Kamat A."/>
            <person name="Kanga B."/>
            <person name="Kashin S."/>
            <person name="Khazanovich D."/>
            <person name="Kisner P."/>
            <person name="Lance K."/>
            <person name="Lara M."/>
            <person name="Lee W."/>
            <person name="Lennon N."/>
            <person name="Letendre F."/>
            <person name="LeVine R."/>
            <person name="Lipovsky A."/>
            <person name="Liu X."/>
            <person name="Liu J."/>
            <person name="Liu S."/>
            <person name="Lokyitsang T."/>
            <person name="Lokyitsang Y."/>
            <person name="Lubonja R."/>
            <person name="Lui A."/>
            <person name="MacDonald P."/>
            <person name="Magnisalis V."/>
            <person name="Maru K."/>
            <person name="Matthews C."/>
            <person name="McCusker W."/>
            <person name="McDonough S."/>
            <person name="Mehta T."/>
            <person name="Meldrim J."/>
            <person name="Meneus L."/>
            <person name="Mihai O."/>
            <person name="Mihalev A."/>
            <person name="Mihova T."/>
            <person name="Mittelman R."/>
            <person name="Mlenga V."/>
            <person name="Montmayeur A."/>
            <person name="Mulrain L."/>
            <person name="Navidi A."/>
            <person name="Naylor J."/>
            <person name="Negash T."/>
            <person name="Nguyen T."/>
            <person name="Nguyen N."/>
            <person name="Nicol R."/>
            <person name="Norbu C."/>
            <person name="Norbu N."/>
            <person name="Novod N."/>
            <person name="O'Neill B."/>
            <person name="Osman S."/>
            <person name="Markiewicz E."/>
            <person name="Oyono O.L."/>
            <person name="Patti C."/>
            <person name="Phunkhang P."/>
            <person name="Pierre F."/>
            <person name="Priest M."/>
            <person name="Raghuraman S."/>
            <person name="Rege F."/>
            <person name="Reyes R."/>
            <person name="Rise C."/>
            <person name="Rogov P."/>
            <person name="Ross K."/>
            <person name="Ryan E."/>
            <person name="Settipalli S."/>
            <person name="Shea T."/>
            <person name="Sherpa N."/>
            <person name="Shi L."/>
            <person name="Shih D."/>
            <person name="Sparrow T."/>
            <person name="Spaulding J."/>
            <person name="Stalker J."/>
            <person name="Stange-Thomann N."/>
            <person name="Stavropoulos S."/>
            <person name="Stone C."/>
            <person name="Strader C."/>
            <person name="Tesfaye S."/>
            <person name="Thomson T."/>
            <person name="Thoulutsang Y."/>
            <person name="Thoulutsang D."/>
            <person name="Topham K."/>
            <person name="Topping I."/>
            <person name="Tsamla T."/>
            <person name="Vassiliev H."/>
            <person name="Vo A."/>
            <person name="Wangchuk T."/>
            <person name="Wangdi T."/>
            <person name="Weiand M."/>
            <person name="Wilkinson J."/>
            <person name="Wilson A."/>
            <person name="Yadav S."/>
            <person name="Young G."/>
            <person name="Yu Q."/>
            <person name="Zembek L."/>
            <person name="Zhong D."/>
            <person name="Zimmer A."/>
            <person name="Zwirko Z."/>
            <person name="Jaffe D.B."/>
            <person name="Alvarez P."/>
            <person name="Brockman W."/>
            <person name="Butler J."/>
            <person name="Chin C."/>
            <person name="Gnerre S."/>
            <person name="MacCallum I."/>
            <person name="Graves J.A."/>
            <person name="Ponting C.P."/>
            <person name="Breen M."/>
            <person name="Samollow P.B."/>
            <person name="Lander E.S."/>
            <person name="Lindblad-Toh K."/>
        </authorList>
    </citation>
    <scope>NUCLEOTIDE SEQUENCE [LARGE SCALE GENOMIC DNA]</scope>
</reference>
<dbReference type="Proteomes" id="UP000002280">
    <property type="component" value="Chromosome 4"/>
</dbReference>
<keyword evidence="8" id="KW-0968">Cytoplasmic vesicle</keyword>
<dbReference type="GO" id="GO:0048306">
    <property type="term" value="F:calcium-dependent protein binding"/>
    <property type="evidence" value="ECO:0007669"/>
    <property type="project" value="Ensembl"/>
</dbReference>
<dbReference type="GO" id="GO:1902527">
    <property type="term" value="P:positive regulation of protein monoubiquitination"/>
    <property type="evidence" value="ECO:0007669"/>
    <property type="project" value="Ensembl"/>
</dbReference>
<comment type="subunit">
    <text evidence="13">Heterodimer; heterodimerizes (via the EF-hand 5) with PDCD6. Dissociates from PDCD6 in presence of calcium.</text>
</comment>
<dbReference type="PROSITE" id="PS00018">
    <property type="entry name" value="EF_HAND_1"/>
    <property type="match status" value="2"/>
</dbReference>
<dbReference type="SMART" id="SM00054">
    <property type="entry name" value="EFh"/>
    <property type="match status" value="4"/>
</dbReference>
<dbReference type="CDD" id="cd16184">
    <property type="entry name" value="EFh_PEF_peflin"/>
    <property type="match status" value="1"/>
</dbReference>
<feature type="compositionally biased region" description="Gly residues" evidence="14">
    <location>
        <begin position="114"/>
        <end position="129"/>
    </location>
</feature>
<dbReference type="HOGENOM" id="CLU_051357_1_0_1"/>
<sequence length="367" mass="39596">VLFLPSLALQNTVGHWRIPTCSCILLVTFHWPGILDLKSGADVGTPGVGKSLLAWRWREVYGIEIPLWSVKRSKAHKGLLVQTSSFEGPEKGYPGAAGQAPGAPPGSYYPGHPQYGGGLPPGGGYGGPAPGGPYGPPSGGGAYGHPSPGGLPSVAPGGPYGGSAPGGPYGQPATNPYNTPQPGPYGQGPSVGGIPPGVDPEAYSWFHSVDSDHSGYISVKELKQALVNSNWSTFNDETCLMMINMFDKTKAGRIDLYGFSALWTFIQQWKNLFQQYDRDHSGSINYNELKQALSQMGYNLSPQFMKLLLSRYCPRSSNPSMQLDRFIQVCTQLQVLTEAFREKDTSMQGNVRLSFEEFLIMTASRML</sequence>
<evidence type="ECO:0000256" key="4">
    <source>
        <dbReference type="ARBA" id="ARBA00022737"/>
    </source>
</evidence>
<evidence type="ECO:0000256" key="14">
    <source>
        <dbReference type="SAM" id="MobiDB-lite"/>
    </source>
</evidence>
<feature type="compositionally biased region" description="Gly residues" evidence="14">
    <location>
        <begin position="158"/>
        <end position="169"/>
    </location>
</feature>
<feature type="compositionally biased region" description="Low complexity" evidence="14">
    <location>
        <begin position="92"/>
        <end position="113"/>
    </location>
</feature>
<dbReference type="GO" id="GO:0046982">
    <property type="term" value="F:protein heterodimerization activity"/>
    <property type="evidence" value="ECO:0007669"/>
    <property type="project" value="Ensembl"/>
</dbReference>
<protein>
    <recommendedName>
        <fullName evidence="10">Peflin</fullName>
    </recommendedName>
    <alternativeName>
        <fullName evidence="11">PEF protein with a long N-terminal hydrophobic domain</fullName>
    </alternativeName>
    <alternativeName>
        <fullName evidence="12">Penta-EF hand domain-containing protein 1</fullName>
    </alternativeName>
</protein>
<accession>F7BS56</accession>
<dbReference type="InterPro" id="IPR002048">
    <property type="entry name" value="EF_hand_dom"/>
</dbReference>
<evidence type="ECO:0000256" key="13">
    <source>
        <dbReference type="ARBA" id="ARBA00064569"/>
    </source>
</evidence>
<evidence type="ECO:0000259" key="15">
    <source>
        <dbReference type="PROSITE" id="PS50222"/>
    </source>
</evidence>
<evidence type="ECO:0000313" key="17">
    <source>
        <dbReference type="Proteomes" id="UP000002280"/>
    </source>
</evidence>
<evidence type="ECO:0000256" key="11">
    <source>
        <dbReference type="ARBA" id="ARBA00041490"/>
    </source>
</evidence>
<dbReference type="STRING" id="13616.ENSMODP00000021921"/>
<evidence type="ECO:0000256" key="6">
    <source>
        <dbReference type="ARBA" id="ARBA00022837"/>
    </source>
</evidence>
<feature type="domain" description="EF-hand" evidence="15">
    <location>
        <begin position="197"/>
        <end position="232"/>
    </location>
</feature>
<dbReference type="OMA" id="QQWRNMF"/>
<evidence type="ECO:0000313" key="16">
    <source>
        <dbReference type="Ensembl" id="ENSMODP00000021921.3"/>
    </source>
</evidence>
<dbReference type="GO" id="GO:0042802">
    <property type="term" value="F:identical protein binding"/>
    <property type="evidence" value="ECO:0007669"/>
    <property type="project" value="Ensembl"/>
</dbReference>
<keyword evidence="5" id="KW-0256">Endoplasmic reticulum</keyword>
<evidence type="ECO:0000256" key="10">
    <source>
        <dbReference type="ARBA" id="ARBA00041025"/>
    </source>
</evidence>
<dbReference type="Bgee" id="ENSMODG00000017573">
    <property type="expression patterns" value="Expressed in endometrium and 18 other cell types or tissues"/>
</dbReference>
<dbReference type="PANTHER" id="PTHR46212:SF10">
    <property type="entry name" value="PEFLIN"/>
    <property type="match status" value="1"/>
</dbReference>
<dbReference type="GO" id="GO:0030127">
    <property type="term" value="C:COPII vesicle coat"/>
    <property type="evidence" value="ECO:0007669"/>
    <property type="project" value="Ensembl"/>
</dbReference>
<dbReference type="GO" id="GO:1990756">
    <property type="term" value="F:ubiquitin-like ligase-substrate adaptor activity"/>
    <property type="evidence" value="ECO:0007669"/>
    <property type="project" value="Ensembl"/>
</dbReference>
<evidence type="ECO:0000256" key="3">
    <source>
        <dbReference type="ARBA" id="ARBA00022723"/>
    </source>
</evidence>
<dbReference type="InterPro" id="IPR018247">
    <property type="entry name" value="EF_Hand_1_Ca_BS"/>
</dbReference>
<dbReference type="GeneTree" id="ENSGT00940000155722"/>
<evidence type="ECO:0000256" key="8">
    <source>
        <dbReference type="ARBA" id="ARBA00023329"/>
    </source>
</evidence>
<dbReference type="InterPro" id="IPR051426">
    <property type="entry name" value="Peflin/Sorcin_CaBP"/>
</dbReference>
<keyword evidence="17" id="KW-1185">Reference proteome</keyword>
<keyword evidence="6" id="KW-0106">Calcium</keyword>
<keyword evidence="3" id="KW-0479">Metal-binding</keyword>
<dbReference type="PANTHER" id="PTHR46212">
    <property type="entry name" value="PEFLIN"/>
    <property type="match status" value="1"/>
</dbReference>
<keyword evidence="4" id="KW-0677">Repeat</keyword>
<feature type="compositionally biased region" description="Gly residues" evidence="14">
    <location>
        <begin position="185"/>
        <end position="195"/>
    </location>
</feature>